<reference evidence="1" key="1">
    <citation type="submission" date="2022-01" db="EMBL/GenBank/DDBJ databases">
        <authorList>
            <person name="King R."/>
        </authorList>
    </citation>
    <scope>NUCLEOTIDE SEQUENCE</scope>
</reference>
<dbReference type="GO" id="GO:0019005">
    <property type="term" value="C:SCF ubiquitin ligase complex"/>
    <property type="evidence" value="ECO:0007669"/>
    <property type="project" value="TreeGrafter"/>
</dbReference>
<dbReference type="GO" id="GO:0031146">
    <property type="term" value="P:SCF-dependent proteasomal ubiquitin-dependent protein catabolic process"/>
    <property type="evidence" value="ECO:0007669"/>
    <property type="project" value="TreeGrafter"/>
</dbReference>
<evidence type="ECO:0000313" key="2">
    <source>
        <dbReference type="Proteomes" id="UP001152799"/>
    </source>
</evidence>
<evidence type="ECO:0000313" key="1">
    <source>
        <dbReference type="EMBL" id="CAG9773043.1"/>
    </source>
</evidence>
<sequence length="471" mass="53569">MSPKRQPSSLHKICVSLLSKQLIQALSDEDGQFIEDLMIYMSSATYDTLQVLLNEILGHINLDASTRFSCLQVLLREDVKNLEVGIFPRFYWDKILETIHVKGKGLQYLNMKGVWVRDYPQLLSSLIENLKNLKSLIIPHMPDDSVILSVIKLKNLMKLDISGEACYTSQGIKLLKSESIRILDIGSFGKSALCNDSSNDWQLMAEIIENLPNLHILKTYSFTGQALLYLYNKDSNFKTKLTYLHTTDCNKEVFEAIVQTCPFLENLHLNSPQENVVVNLSALKKLHSLKLTKGDNIELKTYLQTSGHQLQALKLNHSKHSSIDLSELCEYCPYITTLECYQMYLKYTNLNVFFMNLQKVQILYCDITDNVIKSLLINAPFLQSISVGCNLQLTDGDMFRLLAECTLENLEELLLSDARFLTAITVELLAENCPKLKLLGSLISWDITQDEVEALRIIIAISNTDLTLWPI</sequence>
<proteinExistence type="predicted"/>
<dbReference type="EMBL" id="OU892284">
    <property type="protein sequence ID" value="CAG9773043.1"/>
    <property type="molecule type" value="Genomic_DNA"/>
</dbReference>
<protein>
    <submittedName>
        <fullName evidence="1">Uncharacterized protein</fullName>
    </submittedName>
</protein>
<dbReference type="InterPro" id="IPR032675">
    <property type="entry name" value="LRR_dom_sf"/>
</dbReference>
<keyword evidence="2" id="KW-1185">Reference proteome</keyword>
<organism evidence="1 2">
    <name type="scientific">Ceutorhynchus assimilis</name>
    <name type="common">cabbage seed weevil</name>
    <dbReference type="NCBI Taxonomy" id="467358"/>
    <lineage>
        <taxon>Eukaryota</taxon>
        <taxon>Metazoa</taxon>
        <taxon>Ecdysozoa</taxon>
        <taxon>Arthropoda</taxon>
        <taxon>Hexapoda</taxon>
        <taxon>Insecta</taxon>
        <taxon>Pterygota</taxon>
        <taxon>Neoptera</taxon>
        <taxon>Endopterygota</taxon>
        <taxon>Coleoptera</taxon>
        <taxon>Polyphaga</taxon>
        <taxon>Cucujiformia</taxon>
        <taxon>Curculionidae</taxon>
        <taxon>Ceutorhynchinae</taxon>
        <taxon>Ceutorhynchus</taxon>
    </lineage>
</organism>
<dbReference type="Gene3D" id="3.80.10.10">
    <property type="entry name" value="Ribonuclease Inhibitor"/>
    <property type="match status" value="1"/>
</dbReference>
<accession>A0A9N9QJG6</accession>
<dbReference type="Proteomes" id="UP001152799">
    <property type="component" value="Chromosome 8"/>
</dbReference>
<name>A0A9N9QJG6_9CUCU</name>
<dbReference type="SUPFAM" id="SSF52047">
    <property type="entry name" value="RNI-like"/>
    <property type="match status" value="1"/>
</dbReference>
<gene>
    <name evidence="1" type="ORF">CEUTPL_LOCUS13444</name>
</gene>
<dbReference type="AlphaFoldDB" id="A0A9N9QJG6"/>
<dbReference type="PANTHER" id="PTHR13318">
    <property type="entry name" value="PARTNER OF PAIRED, ISOFORM B-RELATED"/>
    <property type="match status" value="1"/>
</dbReference>
<dbReference type="PANTHER" id="PTHR13318:SF105">
    <property type="entry name" value="F-BOX_LRR-REPEAT PROTEIN 3"/>
    <property type="match status" value="1"/>
</dbReference>
<dbReference type="OrthoDB" id="16120at2759"/>